<comment type="caution">
    <text evidence="1">The sequence shown here is derived from an EMBL/GenBank/DDBJ whole genome shotgun (WGS) entry which is preliminary data.</text>
</comment>
<reference evidence="1" key="1">
    <citation type="journal article" date="2014" name="Int. J. Syst. Evol. Microbiol.">
        <title>Complete genome sequence of Corynebacterium casei LMG S-19264T (=DSM 44701T), isolated from a smear-ripened cheese.</title>
        <authorList>
            <consortium name="US DOE Joint Genome Institute (JGI-PGF)"/>
            <person name="Walter F."/>
            <person name="Albersmeier A."/>
            <person name="Kalinowski J."/>
            <person name="Ruckert C."/>
        </authorList>
    </citation>
    <scope>NUCLEOTIDE SEQUENCE</scope>
    <source>
        <strain evidence="1">NBRC 108769</strain>
    </source>
</reference>
<reference evidence="1" key="2">
    <citation type="submission" date="2023-01" db="EMBL/GenBank/DDBJ databases">
        <title>Draft genome sequence of Portibacter lacus strain NBRC 108769.</title>
        <authorList>
            <person name="Sun Q."/>
            <person name="Mori K."/>
        </authorList>
    </citation>
    <scope>NUCLEOTIDE SEQUENCE</scope>
    <source>
        <strain evidence="1">NBRC 108769</strain>
    </source>
</reference>
<sequence>MKIFYVFIILSALIYTEAANNLWTAQEYQITIIELSHENEHEGEEDQSKEESKIYHFNTNSTKEFEISYQLLADLQHRDGFLTPYRELHSPPPEL</sequence>
<dbReference type="RefSeq" id="WP_235291814.1">
    <property type="nucleotide sequence ID" value="NZ_BSOH01000027.1"/>
</dbReference>
<organism evidence="1 2">
    <name type="scientific">Portibacter lacus</name>
    <dbReference type="NCBI Taxonomy" id="1099794"/>
    <lineage>
        <taxon>Bacteria</taxon>
        <taxon>Pseudomonadati</taxon>
        <taxon>Bacteroidota</taxon>
        <taxon>Saprospiria</taxon>
        <taxon>Saprospirales</taxon>
        <taxon>Haliscomenobacteraceae</taxon>
        <taxon>Portibacter</taxon>
    </lineage>
</organism>
<dbReference type="Proteomes" id="UP001156666">
    <property type="component" value="Unassembled WGS sequence"/>
</dbReference>
<protein>
    <submittedName>
        <fullName evidence="1">Uncharacterized protein</fullName>
    </submittedName>
</protein>
<keyword evidence="2" id="KW-1185">Reference proteome</keyword>
<dbReference type="AlphaFoldDB" id="A0AA37STT6"/>
<gene>
    <name evidence="1" type="ORF">GCM10007940_41050</name>
</gene>
<evidence type="ECO:0000313" key="1">
    <source>
        <dbReference type="EMBL" id="GLR19489.1"/>
    </source>
</evidence>
<evidence type="ECO:0000313" key="2">
    <source>
        <dbReference type="Proteomes" id="UP001156666"/>
    </source>
</evidence>
<proteinExistence type="predicted"/>
<name>A0AA37STT6_9BACT</name>
<dbReference type="EMBL" id="BSOH01000027">
    <property type="protein sequence ID" value="GLR19489.1"/>
    <property type="molecule type" value="Genomic_DNA"/>
</dbReference>
<accession>A0AA37STT6</accession>